<sequence length="82" mass="9200">MYNKNELCEKIKSIYPDIGACGIDVKVDFDNMKKAWIVDLKKGSHELKTHMEPEDADMCMAGKQCIGLGIQIAQLRSNVDLV</sequence>
<name>E1YME4_9BACT</name>
<dbReference type="AlphaFoldDB" id="E1YME4"/>
<reference evidence="1" key="1">
    <citation type="journal article" date="2011" name="Environ. Microbiol.">
        <title>Genomic insights into the metabolic potential of the polycyclic aromatic hydrocarbon degrading sulfate-reducing Deltaproteobacterium N47.</title>
        <authorList>
            <person name="Bergmann F."/>
            <person name="Selesi D."/>
            <person name="Weinmaier T."/>
            <person name="Tischler P."/>
            <person name="Rattei T."/>
            <person name="Meckenstock R.U."/>
        </authorList>
    </citation>
    <scope>NUCLEOTIDE SEQUENCE</scope>
</reference>
<protein>
    <submittedName>
        <fullName evidence="1">Uncharacterized protein</fullName>
    </submittedName>
</protein>
<gene>
    <name evidence="1" type="ORF">N47_N25630</name>
</gene>
<accession>E1YME4</accession>
<organism evidence="1">
    <name type="scientific">uncultured Desulfobacterium sp</name>
    <dbReference type="NCBI Taxonomy" id="201089"/>
    <lineage>
        <taxon>Bacteria</taxon>
        <taxon>Pseudomonadati</taxon>
        <taxon>Thermodesulfobacteriota</taxon>
        <taxon>Desulfobacteria</taxon>
        <taxon>Desulfobacterales</taxon>
        <taxon>Desulfobacteriaceae</taxon>
        <taxon>Desulfobacterium</taxon>
        <taxon>environmental samples</taxon>
    </lineage>
</organism>
<dbReference type="EMBL" id="FR695879">
    <property type="protein sequence ID" value="CBX31738.1"/>
    <property type="molecule type" value="Genomic_DNA"/>
</dbReference>
<proteinExistence type="predicted"/>
<evidence type="ECO:0000313" key="1">
    <source>
        <dbReference type="EMBL" id="CBX31738.1"/>
    </source>
</evidence>